<dbReference type="GO" id="GO:1990404">
    <property type="term" value="F:NAD+-protein mono-ADP-ribosyltransferase activity"/>
    <property type="evidence" value="ECO:0007669"/>
    <property type="project" value="TreeGrafter"/>
</dbReference>
<evidence type="ECO:0000259" key="12">
    <source>
        <dbReference type="PROSITE" id="PS51059"/>
    </source>
</evidence>
<evidence type="ECO:0000256" key="1">
    <source>
        <dbReference type="ARBA" id="ARBA00004123"/>
    </source>
</evidence>
<evidence type="ECO:0000256" key="3">
    <source>
        <dbReference type="ARBA" id="ARBA00022679"/>
    </source>
</evidence>
<dbReference type="EMBL" id="BTSX01000006">
    <property type="protein sequence ID" value="GMT03111.1"/>
    <property type="molecule type" value="Genomic_DNA"/>
</dbReference>
<dbReference type="InterPro" id="IPR050800">
    <property type="entry name" value="ARTD/PARP"/>
</dbReference>
<dbReference type="SUPFAM" id="SSF142921">
    <property type="entry name" value="WGR domain-like"/>
    <property type="match status" value="1"/>
</dbReference>
<keyword evidence="3 10" id="KW-0808">Transferase</keyword>
<dbReference type="FunFam" id="2.20.140.10:FF:000001">
    <property type="entry name" value="Poly [ADP-ribose] polymerase"/>
    <property type="match status" value="1"/>
</dbReference>
<dbReference type="SMART" id="SM00773">
    <property type="entry name" value="WGR"/>
    <property type="match status" value="1"/>
</dbReference>
<dbReference type="Gene3D" id="2.20.140.10">
    <property type="entry name" value="WGR domain"/>
    <property type="match status" value="1"/>
</dbReference>
<reference evidence="15" key="1">
    <citation type="submission" date="2023-10" db="EMBL/GenBank/DDBJ databases">
        <title>Genome assembly of Pristionchus species.</title>
        <authorList>
            <person name="Yoshida K."/>
            <person name="Sommer R.J."/>
        </authorList>
    </citation>
    <scope>NUCLEOTIDE SEQUENCE</scope>
    <source>
        <strain evidence="15">RS0144</strain>
    </source>
</reference>
<evidence type="ECO:0000313" key="16">
    <source>
        <dbReference type="Proteomes" id="UP001432027"/>
    </source>
</evidence>
<keyword evidence="16" id="KW-1185">Reference proteome</keyword>
<dbReference type="Gene3D" id="3.90.228.10">
    <property type="match status" value="1"/>
</dbReference>
<comment type="subcellular location">
    <subcellularLocation>
        <location evidence="1">Nucleus</location>
    </subcellularLocation>
</comment>
<dbReference type="InterPro" id="IPR036930">
    <property type="entry name" value="WGR_dom_sf"/>
</dbReference>
<evidence type="ECO:0000259" key="14">
    <source>
        <dbReference type="PROSITE" id="PS51977"/>
    </source>
</evidence>
<feature type="non-terminal residue" evidence="15">
    <location>
        <position position="1"/>
    </location>
</feature>
<proteinExistence type="inferred from homology"/>
<evidence type="ECO:0000256" key="6">
    <source>
        <dbReference type="ARBA" id="ARBA00023027"/>
    </source>
</evidence>
<evidence type="ECO:0000313" key="15">
    <source>
        <dbReference type="EMBL" id="GMT03111.1"/>
    </source>
</evidence>
<protein>
    <recommendedName>
        <fullName evidence="10">Poly [ADP-ribose] polymerase</fullName>
        <shortName evidence="10">PARP</shortName>
        <ecNumber evidence="10">2.4.2.-</ecNumber>
    </recommendedName>
</protein>
<dbReference type="GO" id="GO:0070212">
    <property type="term" value="P:protein poly-ADP-ribosylation"/>
    <property type="evidence" value="ECO:0007669"/>
    <property type="project" value="TreeGrafter"/>
</dbReference>
<evidence type="ECO:0000256" key="7">
    <source>
        <dbReference type="ARBA" id="ARBA00023242"/>
    </source>
</evidence>
<keyword evidence="5" id="KW-0013">ADP-ribosylation</keyword>
<comment type="catalytic activity">
    <reaction evidence="9">
        <text>NAD(+) + (ADP-D-ribosyl)n-acceptor = nicotinamide + (ADP-D-ribosyl)n+1-acceptor + H(+).</text>
        <dbReference type="EC" id="2.4.2.30"/>
    </reaction>
</comment>
<evidence type="ECO:0000256" key="11">
    <source>
        <dbReference type="SAM" id="MobiDB-lite"/>
    </source>
</evidence>
<dbReference type="GO" id="GO:0006302">
    <property type="term" value="P:double-strand break repair"/>
    <property type="evidence" value="ECO:0007669"/>
    <property type="project" value="TreeGrafter"/>
</dbReference>
<evidence type="ECO:0000256" key="2">
    <source>
        <dbReference type="ARBA" id="ARBA00022676"/>
    </source>
</evidence>
<dbReference type="InterPro" id="IPR004102">
    <property type="entry name" value="Poly(ADP-ribose)pol_reg_dom"/>
</dbReference>
<dbReference type="FunFam" id="1.20.142.10:FF:000022">
    <property type="entry name" value="Poly [ADP-ribose] polymerase"/>
    <property type="match status" value="1"/>
</dbReference>
<keyword evidence="2 10" id="KW-0328">Glycosyltransferase</keyword>
<dbReference type="Proteomes" id="UP001432027">
    <property type="component" value="Unassembled WGS sequence"/>
</dbReference>
<comment type="similarity">
    <text evidence="8">Belongs to the ARTD/PARP family.</text>
</comment>
<evidence type="ECO:0000256" key="5">
    <source>
        <dbReference type="ARBA" id="ARBA00022765"/>
    </source>
</evidence>
<evidence type="ECO:0000256" key="8">
    <source>
        <dbReference type="ARBA" id="ARBA00024347"/>
    </source>
</evidence>
<evidence type="ECO:0000256" key="10">
    <source>
        <dbReference type="RuleBase" id="RU362114"/>
    </source>
</evidence>
<dbReference type="CDD" id="cd01437">
    <property type="entry name" value="parp_like"/>
    <property type="match status" value="1"/>
</dbReference>
<sequence>AADADDEDGPTASKKAKIVKDEDEEETGKSGGKSMTKSIRRIVQVKGAVAVDPLCTKKTANSHVFSAGDLIYDVMLNQTNIGNNNNKFYVIQLLEEDEKNHYSVWNRWGRVGYDGQSKLTECGPDLNKAILEFSSKFEAKTKNQWPTAFADFETHHGKYTMIEMDYGSGATEGEDAVKIEEQEEEEKKCKVESKLDGRVQQLMHLMCSFRQMQQAVKQLEFDADKSPLGKLTQQQIKEGYACLSKIEKFIEKKDFGAEFKMAVNEYYTKVPHACGFRPPALIRTPQLLKQEIELLDLLQGIEYAIKTMKQETREDDVHPVDRHYASLKCELNPMEKENEEYQLVAEYLAKTHASTHSIQMGLKNVFRVGREGEADNEEVMDKIGNRKLLWHGSRLSNYFGILSQGLRIAPPEAPATGYMFGKGVYFADMASKSGNYCYVSEDGQTGFLLLAEVALGEENLLKNADYNANNLPTGKHSTWGLGRTMPNPAQNKQLNEKVVVPCGKPIANSMANDAGLLYNEFIVYNTQQIRLRYLLEIQFNFI</sequence>
<dbReference type="Pfam" id="PF05406">
    <property type="entry name" value="WGR"/>
    <property type="match status" value="1"/>
</dbReference>
<dbReference type="InterPro" id="IPR012317">
    <property type="entry name" value="Poly(ADP-ribose)pol_cat_dom"/>
</dbReference>
<dbReference type="AlphaFoldDB" id="A0AAV5U9G2"/>
<dbReference type="PANTHER" id="PTHR10459:SF60">
    <property type="entry name" value="POLY [ADP-RIBOSE] POLYMERASE 2"/>
    <property type="match status" value="1"/>
</dbReference>
<dbReference type="EC" id="2.4.2.-" evidence="10"/>
<dbReference type="SUPFAM" id="SSF47587">
    <property type="entry name" value="Domain of poly(ADP-ribose) polymerase"/>
    <property type="match status" value="1"/>
</dbReference>
<dbReference type="PROSITE" id="PS51059">
    <property type="entry name" value="PARP_CATALYTIC"/>
    <property type="match status" value="1"/>
</dbReference>
<keyword evidence="4" id="KW-0548">Nucleotidyltransferase</keyword>
<dbReference type="FunFam" id="3.90.228.10:FF:000002">
    <property type="entry name" value="Poly [ADP-ribose] polymerase"/>
    <property type="match status" value="1"/>
</dbReference>
<keyword evidence="6 10" id="KW-0520">NAD</keyword>
<dbReference type="InterPro" id="IPR008893">
    <property type="entry name" value="WGR_domain"/>
</dbReference>
<feature type="domain" description="PARP catalytic" evidence="12">
    <location>
        <begin position="318"/>
        <end position="542"/>
    </location>
</feature>
<dbReference type="Gene3D" id="1.20.142.10">
    <property type="entry name" value="Poly(ADP-ribose) polymerase, regulatory domain"/>
    <property type="match status" value="1"/>
</dbReference>
<keyword evidence="7" id="KW-0539">Nucleus</keyword>
<gene>
    <name evidence="15" type="ORF">PENTCL1PPCAC_25285</name>
</gene>
<accession>A0AAV5U9G2</accession>
<dbReference type="GO" id="GO:0005730">
    <property type="term" value="C:nucleolus"/>
    <property type="evidence" value="ECO:0007669"/>
    <property type="project" value="TreeGrafter"/>
</dbReference>
<dbReference type="InterPro" id="IPR036616">
    <property type="entry name" value="Poly(ADP-ribose)pol_reg_dom_sf"/>
</dbReference>
<dbReference type="SUPFAM" id="SSF56399">
    <property type="entry name" value="ADP-ribosylation"/>
    <property type="match status" value="1"/>
</dbReference>
<organism evidence="15 16">
    <name type="scientific">Pristionchus entomophagus</name>
    <dbReference type="NCBI Taxonomy" id="358040"/>
    <lineage>
        <taxon>Eukaryota</taxon>
        <taxon>Metazoa</taxon>
        <taxon>Ecdysozoa</taxon>
        <taxon>Nematoda</taxon>
        <taxon>Chromadorea</taxon>
        <taxon>Rhabditida</taxon>
        <taxon>Rhabditina</taxon>
        <taxon>Diplogasteromorpha</taxon>
        <taxon>Diplogasteroidea</taxon>
        <taxon>Neodiplogasteridae</taxon>
        <taxon>Pristionchus</taxon>
    </lineage>
</organism>
<name>A0AAV5U9G2_9BILA</name>
<feature type="domain" description="PARP alpha-helical" evidence="13">
    <location>
        <begin position="192"/>
        <end position="309"/>
    </location>
</feature>
<dbReference type="GO" id="GO:0003950">
    <property type="term" value="F:NAD+ poly-ADP-ribosyltransferase activity"/>
    <property type="evidence" value="ECO:0007669"/>
    <property type="project" value="UniProtKB-UniRule"/>
</dbReference>
<feature type="region of interest" description="Disordered" evidence="11">
    <location>
        <begin position="1"/>
        <end position="36"/>
    </location>
</feature>
<dbReference type="Pfam" id="PF02877">
    <property type="entry name" value="PARP_reg"/>
    <property type="match status" value="1"/>
</dbReference>
<dbReference type="PROSITE" id="PS51060">
    <property type="entry name" value="PARP_ALPHA_HD"/>
    <property type="match status" value="1"/>
</dbReference>
<dbReference type="Pfam" id="PF00644">
    <property type="entry name" value="PARP"/>
    <property type="match status" value="1"/>
</dbReference>
<evidence type="ECO:0000259" key="13">
    <source>
        <dbReference type="PROSITE" id="PS51060"/>
    </source>
</evidence>
<feature type="domain" description="WGR" evidence="14">
    <location>
        <begin position="61"/>
        <end position="159"/>
    </location>
</feature>
<dbReference type="PANTHER" id="PTHR10459">
    <property type="entry name" value="DNA LIGASE"/>
    <property type="match status" value="1"/>
</dbReference>
<evidence type="ECO:0000256" key="4">
    <source>
        <dbReference type="ARBA" id="ARBA00022695"/>
    </source>
</evidence>
<comment type="caution">
    <text evidence="15">The sequence shown here is derived from an EMBL/GenBank/DDBJ whole genome shotgun (WGS) entry which is preliminary data.</text>
</comment>
<evidence type="ECO:0000256" key="9">
    <source>
        <dbReference type="ARBA" id="ARBA00033987"/>
    </source>
</evidence>
<dbReference type="PROSITE" id="PS51977">
    <property type="entry name" value="WGR"/>
    <property type="match status" value="1"/>
</dbReference>
<dbReference type="GO" id="GO:0016779">
    <property type="term" value="F:nucleotidyltransferase activity"/>
    <property type="evidence" value="ECO:0007669"/>
    <property type="project" value="UniProtKB-KW"/>
</dbReference>